<dbReference type="EMBL" id="CP093442">
    <property type="protein sequence ID" value="UOF00455.1"/>
    <property type="molecule type" value="Genomic_DNA"/>
</dbReference>
<feature type="active site" description="Schiff-base intermediate with acetaldehyde" evidence="6">
    <location>
        <position position="151"/>
    </location>
</feature>
<dbReference type="PANTHER" id="PTHR10889:SF1">
    <property type="entry name" value="DEOXYRIBOSE-PHOSPHATE ALDOLASE"/>
    <property type="match status" value="1"/>
</dbReference>
<feature type="active site" description="Proton donor/acceptor" evidence="6">
    <location>
        <position position="180"/>
    </location>
</feature>
<name>A0ABY4C6A6_9BACT</name>
<comment type="pathway">
    <text evidence="6">Carbohydrate degradation; 2-deoxy-D-ribose 1-phosphate degradation; D-glyceraldehyde 3-phosphate and acetaldehyde from 2-deoxy-alpha-D-ribose 1-phosphate: step 2/2.</text>
</comment>
<keyword evidence="4 6" id="KW-0704">Schiff base</keyword>
<dbReference type="NCBIfam" id="TIGR00126">
    <property type="entry name" value="deoC"/>
    <property type="match status" value="1"/>
</dbReference>
<dbReference type="PANTHER" id="PTHR10889">
    <property type="entry name" value="DEOXYRIBOSE-PHOSPHATE ALDOLASE"/>
    <property type="match status" value="1"/>
</dbReference>
<dbReference type="RefSeq" id="WP_243536414.1">
    <property type="nucleotide sequence ID" value="NZ_CP093442.1"/>
</dbReference>
<feature type="active site" description="Proton donor/acceptor" evidence="6">
    <location>
        <position position="89"/>
    </location>
</feature>
<evidence type="ECO:0000256" key="1">
    <source>
        <dbReference type="ARBA" id="ARBA00010936"/>
    </source>
</evidence>
<reference evidence="7" key="1">
    <citation type="submission" date="2022-03" db="EMBL/GenBank/DDBJ databases">
        <title>Genome Identification and Characterization of new species Bdellovibrio reynosense LBG001 sp. nov. from a Mexico soil sample.</title>
        <authorList>
            <person name="Camilli A."/>
            <person name="Ajao Y."/>
            <person name="Guo X."/>
        </authorList>
    </citation>
    <scope>NUCLEOTIDE SEQUENCE</scope>
    <source>
        <strain evidence="7">LBG001</strain>
    </source>
</reference>
<accession>A0ABY4C6A6</accession>
<dbReference type="Proteomes" id="UP000830116">
    <property type="component" value="Chromosome"/>
</dbReference>
<dbReference type="PIRSF" id="PIRSF001357">
    <property type="entry name" value="DeoC"/>
    <property type="match status" value="1"/>
</dbReference>
<evidence type="ECO:0000313" key="8">
    <source>
        <dbReference type="Proteomes" id="UP000830116"/>
    </source>
</evidence>
<gene>
    <name evidence="6 7" type="primary">deoC</name>
    <name evidence="7" type="ORF">MNR06_12175</name>
</gene>
<dbReference type="EC" id="4.1.2.4" evidence="6"/>
<dbReference type="Pfam" id="PF01791">
    <property type="entry name" value="DeoC"/>
    <property type="match status" value="1"/>
</dbReference>
<comment type="similarity">
    <text evidence="1 6">Belongs to the DeoC/FbaB aldolase family. DeoC type 1 subfamily.</text>
</comment>
<dbReference type="InterPro" id="IPR002915">
    <property type="entry name" value="DeoC/FbaB/LacD_aldolase"/>
</dbReference>
<dbReference type="InterPro" id="IPR013785">
    <property type="entry name" value="Aldolase_TIM"/>
</dbReference>
<dbReference type="InterPro" id="IPR028581">
    <property type="entry name" value="DeoC_typeI"/>
</dbReference>
<evidence type="ECO:0000256" key="6">
    <source>
        <dbReference type="HAMAP-Rule" id="MF_00114"/>
    </source>
</evidence>
<evidence type="ECO:0000256" key="4">
    <source>
        <dbReference type="ARBA" id="ARBA00023270"/>
    </source>
</evidence>
<dbReference type="SUPFAM" id="SSF51569">
    <property type="entry name" value="Aldolase"/>
    <property type="match status" value="1"/>
</dbReference>
<organism evidence="7 8">
    <name type="scientific">Bdellovibrio reynosensis</name>
    <dbReference type="NCBI Taxonomy" id="2835041"/>
    <lineage>
        <taxon>Bacteria</taxon>
        <taxon>Pseudomonadati</taxon>
        <taxon>Bdellovibrionota</taxon>
        <taxon>Bdellovibrionia</taxon>
        <taxon>Bdellovibrionales</taxon>
        <taxon>Pseudobdellovibrionaceae</taxon>
        <taxon>Bdellovibrio</taxon>
    </lineage>
</organism>
<dbReference type="CDD" id="cd00959">
    <property type="entry name" value="DeoC"/>
    <property type="match status" value="1"/>
</dbReference>
<comment type="catalytic activity">
    <reaction evidence="5 6">
        <text>2-deoxy-D-ribose 5-phosphate = D-glyceraldehyde 3-phosphate + acetaldehyde</text>
        <dbReference type="Rhea" id="RHEA:12821"/>
        <dbReference type="ChEBI" id="CHEBI:15343"/>
        <dbReference type="ChEBI" id="CHEBI:59776"/>
        <dbReference type="ChEBI" id="CHEBI:62877"/>
        <dbReference type="EC" id="4.1.2.4"/>
    </reaction>
</comment>
<evidence type="ECO:0000256" key="3">
    <source>
        <dbReference type="ARBA" id="ARBA00023239"/>
    </source>
</evidence>
<dbReference type="InterPro" id="IPR011343">
    <property type="entry name" value="DeoC"/>
</dbReference>
<evidence type="ECO:0000256" key="2">
    <source>
        <dbReference type="ARBA" id="ARBA00022490"/>
    </source>
</evidence>
<sequence length="220" mass="23238">MQLSRYIDHTLLKPEAQMAQIEKLCAEAKEHQFFSVCVNTSYVSTCAKLLSGSSVKVCCVVGFPLGAMDTESKAFETATAIKNGAEEIDMVINVGALKDRRTDYVREDIKAVVKAAQGRKVKVIIETSLLSHDDKVLACNLSLEAGAHFVKTSTGFGGGGATVEDVKLMKSIVKDQMEVKASGGVKDLQQAKAMIDAGASRLGTSSGVALVQGATVSGGY</sequence>
<protein>
    <recommendedName>
        <fullName evidence="6">Deoxyribose-phosphate aldolase</fullName>
        <shortName evidence="6">DERA</shortName>
        <ecNumber evidence="6">4.1.2.4</ecNumber>
    </recommendedName>
    <alternativeName>
        <fullName evidence="6">2-deoxy-D-ribose 5-phosphate aldolase</fullName>
    </alternativeName>
    <alternativeName>
        <fullName evidence="6">Phosphodeoxyriboaldolase</fullName>
        <shortName evidence="6">Deoxyriboaldolase</shortName>
    </alternativeName>
</protein>
<proteinExistence type="inferred from homology"/>
<keyword evidence="3 6" id="KW-0456">Lyase</keyword>
<keyword evidence="2 6" id="KW-0963">Cytoplasm</keyword>
<comment type="subcellular location">
    <subcellularLocation>
        <location evidence="6">Cytoplasm</location>
    </subcellularLocation>
</comment>
<dbReference type="HAMAP" id="MF_00114">
    <property type="entry name" value="DeoC_type1"/>
    <property type="match status" value="1"/>
</dbReference>
<evidence type="ECO:0000256" key="5">
    <source>
        <dbReference type="ARBA" id="ARBA00048791"/>
    </source>
</evidence>
<dbReference type="SMART" id="SM01133">
    <property type="entry name" value="DeoC"/>
    <property type="match status" value="1"/>
</dbReference>
<comment type="function">
    <text evidence="6">Catalyzes a reversible aldol reaction between acetaldehyde and D-glyceraldehyde 3-phosphate to generate 2-deoxy-D-ribose 5-phosphate.</text>
</comment>
<dbReference type="Gene3D" id="3.20.20.70">
    <property type="entry name" value="Aldolase class I"/>
    <property type="match status" value="1"/>
</dbReference>
<evidence type="ECO:0000313" key="7">
    <source>
        <dbReference type="EMBL" id="UOF00455.1"/>
    </source>
</evidence>
<keyword evidence="8" id="KW-1185">Reference proteome</keyword>
<dbReference type="GO" id="GO:0004139">
    <property type="term" value="F:deoxyribose-phosphate aldolase activity"/>
    <property type="evidence" value="ECO:0007669"/>
    <property type="project" value="UniProtKB-EC"/>
</dbReference>